<evidence type="ECO:0000313" key="2">
    <source>
        <dbReference type="Proteomes" id="UP000828390"/>
    </source>
</evidence>
<evidence type="ECO:0000313" key="1">
    <source>
        <dbReference type="EMBL" id="KAH3707671.1"/>
    </source>
</evidence>
<reference evidence="1" key="1">
    <citation type="journal article" date="2019" name="bioRxiv">
        <title>The Genome of the Zebra Mussel, Dreissena polymorpha: A Resource for Invasive Species Research.</title>
        <authorList>
            <person name="McCartney M.A."/>
            <person name="Auch B."/>
            <person name="Kono T."/>
            <person name="Mallez S."/>
            <person name="Zhang Y."/>
            <person name="Obille A."/>
            <person name="Becker A."/>
            <person name="Abrahante J.E."/>
            <person name="Garbe J."/>
            <person name="Badalamenti J.P."/>
            <person name="Herman A."/>
            <person name="Mangelson H."/>
            <person name="Liachko I."/>
            <person name="Sullivan S."/>
            <person name="Sone E.D."/>
            <person name="Koren S."/>
            <person name="Silverstein K.A.T."/>
            <person name="Beckman K.B."/>
            <person name="Gohl D.M."/>
        </authorList>
    </citation>
    <scope>NUCLEOTIDE SEQUENCE</scope>
    <source>
        <strain evidence="1">Duluth1</strain>
        <tissue evidence="1">Whole animal</tissue>
    </source>
</reference>
<reference evidence="1" key="2">
    <citation type="submission" date="2020-11" db="EMBL/GenBank/DDBJ databases">
        <authorList>
            <person name="McCartney M.A."/>
            <person name="Auch B."/>
            <person name="Kono T."/>
            <person name="Mallez S."/>
            <person name="Becker A."/>
            <person name="Gohl D.M."/>
            <person name="Silverstein K.A.T."/>
            <person name="Koren S."/>
            <person name="Bechman K.B."/>
            <person name="Herman A."/>
            <person name="Abrahante J.E."/>
            <person name="Garbe J."/>
        </authorList>
    </citation>
    <scope>NUCLEOTIDE SEQUENCE</scope>
    <source>
        <strain evidence="1">Duluth1</strain>
        <tissue evidence="1">Whole animal</tissue>
    </source>
</reference>
<proteinExistence type="predicted"/>
<organism evidence="1 2">
    <name type="scientific">Dreissena polymorpha</name>
    <name type="common">Zebra mussel</name>
    <name type="synonym">Mytilus polymorpha</name>
    <dbReference type="NCBI Taxonomy" id="45954"/>
    <lineage>
        <taxon>Eukaryota</taxon>
        <taxon>Metazoa</taxon>
        <taxon>Spiralia</taxon>
        <taxon>Lophotrochozoa</taxon>
        <taxon>Mollusca</taxon>
        <taxon>Bivalvia</taxon>
        <taxon>Autobranchia</taxon>
        <taxon>Heteroconchia</taxon>
        <taxon>Euheterodonta</taxon>
        <taxon>Imparidentia</taxon>
        <taxon>Neoheterodontei</taxon>
        <taxon>Myida</taxon>
        <taxon>Dreissenoidea</taxon>
        <taxon>Dreissenidae</taxon>
        <taxon>Dreissena</taxon>
    </lineage>
</organism>
<sequence length="93" mass="10519">MRKCLQCIESRLYRLKKVCPRGPPFQNSRHKKPQSPGCFDCKPMITTGAIARTTLRETGSKTPKICYTTINNRPIACLSRNITFLVALHLAAR</sequence>
<comment type="caution">
    <text evidence="1">The sequence shown here is derived from an EMBL/GenBank/DDBJ whole genome shotgun (WGS) entry which is preliminary data.</text>
</comment>
<dbReference type="AlphaFoldDB" id="A0A9D4BL31"/>
<dbReference type="EMBL" id="JAIWYP010000014">
    <property type="protein sequence ID" value="KAH3707671.1"/>
    <property type="molecule type" value="Genomic_DNA"/>
</dbReference>
<accession>A0A9D4BL31</accession>
<name>A0A9D4BL31_DREPO</name>
<dbReference type="Proteomes" id="UP000828390">
    <property type="component" value="Unassembled WGS sequence"/>
</dbReference>
<keyword evidence="2" id="KW-1185">Reference proteome</keyword>
<gene>
    <name evidence="1" type="ORF">DPMN_067082</name>
</gene>
<protein>
    <submittedName>
        <fullName evidence="1">Uncharacterized protein</fullName>
    </submittedName>
</protein>